<evidence type="ECO:0000313" key="2">
    <source>
        <dbReference type="EMBL" id="KAA0042164.1"/>
    </source>
</evidence>
<feature type="domain" description="DUF8040" evidence="1">
    <location>
        <begin position="1"/>
        <end position="43"/>
    </location>
</feature>
<organism evidence="2 4">
    <name type="scientific">Cucumis melo var. makuwa</name>
    <name type="common">Oriental melon</name>
    <dbReference type="NCBI Taxonomy" id="1194695"/>
    <lineage>
        <taxon>Eukaryota</taxon>
        <taxon>Viridiplantae</taxon>
        <taxon>Streptophyta</taxon>
        <taxon>Embryophyta</taxon>
        <taxon>Tracheophyta</taxon>
        <taxon>Spermatophyta</taxon>
        <taxon>Magnoliopsida</taxon>
        <taxon>eudicotyledons</taxon>
        <taxon>Gunneridae</taxon>
        <taxon>Pentapetalae</taxon>
        <taxon>rosids</taxon>
        <taxon>fabids</taxon>
        <taxon>Cucurbitales</taxon>
        <taxon>Cucurbitaceae</taxon>
        <taxon>Benincaseae</taxon>
        <taxon>Cucumis</taxon>
    </lineage>
</organism>
<comment type="caution">
    <text evidence="2">The sequence shown here is derived from an EMBL/GenBank/DDBJ whole genome shotgun (WGS) entry which is preliminary data.</text>
</comment>
<accession>A0A5A7TFF9</accession>
<dbReference type="EMBL" id="SSTE01016227">
    <property type="protein sequence ID" value="KAA0042164.1"/>
    <property type="molecule type" value="Genomic_DNA"/>
</dbReference>
<dbReference type="Proteomes" id="UP000321393">
    <property type="component" value="Unassembled WGS sequence"/>
</dbReference>
<name>A0A5A7TFF9_CUCMM</name>
<dbReference type="Pfam" id="PF26138">
    <property type="entry name" value="DUF8040"/>
    <property type="match status" value="1"/>
</dbReference>
<evidence type="ECO:0000313" key="5">
    <source>
        <dbReference type="Proteomes" id="UP000321947"/>
    </source>
</evidence>
<dbReference type="OrthoDB" id="2430314at2759"/>
<sequence length="153" mass="17704">MDRRYFDILCHLLRTIAGLTSTEVVNVEEMVAMFLHILTHDNFLCALDGTYIKVNISAGDRPRGFLGTLQRPTLPLAGMVWRRQCTFNVQRVLQYEDFFVPWQRLNQTYDELSYVFGKDRTIGGRAKTFWDVGSNDSAGYTTFRIDATLDMEF</sequence>
<evidence type="ECO:0000259" key="1">
    <source>
        <dbReference type="Pfam" id="PF26138"/>
    </source>
</evidence>
<dbReference type="EMBL" id="SSTD01003357">
    <property type="protein sequence ID" value="TYK26739.1"/>
    <property type="molecule type" value="Genomic_DNA"/>
</dbReference>
<proteinExistence type="predicted"/>
<evidence type="ECO:0000313" key="4">
    <source>
        <dbReference type="Proteomes" id="UP000321393"/>
    </source>
</evidence>
<protein>
    <submittedName>
        <fullName evidence="2 3">Nuclease HARBI1</fullName>
    </submittedName>
</protein>
<dbReference type="Proteomes" id="UP000321947">
    <property type="component" value="Unassembled WGS sequence"/>
</dbReference>
<dbReference type="InterPro" id="IPR058353">
    <property type="entry name" value="DUF8040"/>
</dbReference>
<gene>
    <name evidence="3" type="ORF">E5676_scaffold124G00250</name>
    <name evidence="2" type="ORF">E6C27_scaffold67G006570</name>
</gene>
<reference evidence="4 5" key="1">
    <citation type="submission" date="2019-08" db="EMBL/GenBank/DDBJ databases">
        <title>Draft genome sequences of two oriental melons (Cucumis melo L. var makuwa).</title>
        <authorList>
            <person name="Kwon S.-Y."/>
        </authorList>
    </citation>
    <scope>NUCLEOTIDE SEQUENCE [LARGE SCALE GENOMIC DNA]</scope>
    <source>
        <strain evidence="5">cv. Chang Bougi</strain>
        <strain evidence="4">cv. SW 3</strain>
        <tissue evidence="2">Leaf</tissue>
    </source>
</reference>
<evidence type="ECO:0000313" key="3">
    <source>
        <dbReference type="EMBL" id="TYK26739.1"/>
    </source>
</evidence>
<dbReference type="AlphaFoldDB" id="A0A5A7TFF9"/>